<evidence type="ECO:0000313" key="3">
    <source>
        <dbReference type="EMBL" id="PWB93475.1"/>
    </source>
</evidence>
<dbReference type="GO" id="GO:0019867">
    <property type="term" value="C:outer membrane"/>
    <property type="evidence" value="ECO:0007669"/>
    <property type="project" value="InterPro"/>
</dbReference>
<dbReference type="AlphaFoldDB" id="A0A2U1SPF5"/>
<dbReference type="NCBIfam" id="TIGR01414">
    <property type="entry name" value="autotrans_barl"/>
    <property type="match status" value="1"/>
</dbReference>
<dbReference type="OrthoDB" id="9804931at2"/>
<keyword evidence="1" id="KW-0732">Signal</keyword>
<name>A0A2U1SPF5_METSR</name>
<sequence length="1026" mass="102981">MSPLLSRVSPLALFASLSFSSAAVAADINVPADTTVSGQKTFGGTDKISVGAGGKLTSTANPTLNQTSASTGVLIDNFGTIESTGTGTRAIRFNSGTAMSFTLTNEAGATIQSQNDALQIGTAVKSGTIVVNNYGLIQATGTGSNNGQAIDFGNVAAGTASITINNFATGVLQTADADGIRPGNNATINNYGQIVSNNFQTNTGADGIDFQTSTGGTVNNYAGGIISGGRHGINISYDSTANTTSSSITITNYAGGQIIGRNGSGFGSDVGGTVINYGLISGRIDSIAGVANGDGDGVDIDYIGNITNYGTIEGTGAKGVGSDGKTNTSQGVAIGGGVIDNKAGATIIGQADGILVDNSSEGPAFGPVTITNAGTIEGTTRYGVYINSTLNNTLTNSGTITGGGGQAIVFGSGDDTLNIRTGSVINGTVDGGAGNDRVSLSGTGTFAGAINFETLSVDDGVWTLTGTQSYSSGVTVASSAELVAAGAIGNLVTVAAGGRLSGSGALGALDLSGVVSPGSGAGAISTLSITGDATFRSGSVYQIDANAAGAADKIVVGGTATLAGSVQVSAASGNYAPATTYSIVQATGGVSGSFASVSTDLAFLTPTLSYNANNAFLTLSRNGVFFQSVATNRNQRAVAAALDTTPTASPLFLSIVGKSAAGARAAFDGLSGEGVTGALNVGLESNRLFGGALADAGQFWRSGETRDANGFSVSATTPALGYASLESKKGPIAMRPTQEPARLWRLWISGFGQSARLGGDAAQGSATQRTSLGGGAIGLDAAVLPNLLLGFAGGYSAGGASTDLRSTHVDTHGWHIGGYGVFTFDPNYISASLAFSDFDNYSRRSVFGLGTGETANANFGSRVLRARVEIGRDVDLFGLSATPFAAIETAHIWTDGFTETTAAFPGFAGLGALAFAARETDSLPLYFGARFKRSFALDNGWRLTPDLSLAYVHEFEPTRALLASFASAPSAAFTIAGARPDENYLQVKGGLRLDVSASVALFASFEGEYGGRTQSYAGRGGLKVVW</sequence>
<dbReference type="SMART" id="SM00869">
    <property type="entry name" value="Autotransporter"/>
    <property type="match status" value="1"/>
</dbReference>
<dbReference type="Pfam" id="PF03797">
    <property type="entry name" value="Autotransporter"/>
    <property type="match status" value="1"/>
</dbReference>
<dbReference type="InterPro" id="IPR036709">
    <property type="entry name" value="Autotransporte_beta_dom_sf"/>
</dbReference>
<evidence type="ECO:0000313" key="4">
    <source>
        <dbReference type="Proteomes" id="UP000245137"/>
    </source>
</evidence>
<organism evidence="3 4">
    <name type="scientific">Methylosinus sporium</name>
    <dbReference type="NCBI Taxonomy" id="428"/>
    <lineage>
        <taxon>Bacteria</taxon>
        <taxon>Pseudomonadati</taxon>
        <taxon>Pseudomonadota</taxon>
        <taxon>Alphaproteobacteria</taxon>
        <taxon>Hyphomicrobiales</taxon>
        <taxon>Methylocystaceae</taxon>
        <taxon>Methylosinus</taxon>
    </lineage>
</organism>
<reference evidence="3 4" key="1">
    <citation type="journal article" date="2018" name="Appl. Microbiol. Biotechnol.">
        <title>Co-cultivation of the strictly anaerobic methanogen Methanosarcina barkeri with aerobic methanotrophs in an oxygen-limited membrane bioreactor.</title>
        <authorList>
            <person name="In 't Zandt M.H."/>
            <person name="van den Bosch T.J.M."/>
            <person name="Rijkers R."/>
            <person name="van Kessel M.A.H.J."/>
            <person name="Jetten M.S.M."/>
            <person name="Welte C.U."/>
        </authorList>
    </citation>
    <scope>NUCLEOTIDE SEQUENCE [LARGE SCALE GENOMIC DNA]</scope>
    <source>
        <strain evidence="3 4">DSM 17706</strain>
    </source>
</reference>
<keyword evidence="4" id="KW-1185">Reference proteome</keyword>
<dbReference type="EMBL" id="PUIV01000020">
    <property type="protein sequence ID" value="PWB93475.1"/>
    <property type="molecule type" value="Genomic_DNA"/>
</dbReference>
<evidence type="ECO:0000256" key="1">
    <source>
        <dbReference type="SAM" id="SignalP"/>
    </source>
</evidence>
<feature type="signal peptide" evidence="1">
    <location>
        <begin position="1"/>
        <end position="25"/>
    </location>
</feature>
<comment type="caution">
    <text evidence="3">The sequence shown here is derived from an EMBL/GenBank/DDBJ whole genome shotgun (WGS) entry which is preliminary data.</text>
</comment>
<feature type="chain" id="PRO_5015532177" description="Autotransporter domain-containing protein" evidence="1">
    <location>
        <begin position="26"/>
        <end position="1026"/>
    </location>
</feature>
<dbReference type="InterPro" id="IPR006315">
    <property type="entry name" value="OM_autotransptr_brl_dom"/>
</dbReference>
<accession>A0A2U1SPF5</accession>
<dbReference type="Gene3D" id="2.40.128.130">
    <property type="entry name" value="Autotransporter beta-domain"/>
    <property type="match status" value="1"/>
</dbReference>
<dbReference type="PROSITE" id="PS51208">
    <property type="entry name" value="AUTOTRANSPORTER"/>
    <property type="match status" value="1"/>
</dbReference>
<dbReference type="RefSeq" id="WP_108917640.1">
    <property type="nucleotide sequence ID" value="NZ_BGJY01000019.1"/>
</dbReference>
<proteinExistence type="predicted"/>
<dbReference type="SUPFAM" id="SSF103515">
    <property type="entry name" value="Autotransporter"/>
    <property type="match status" value="1"/>
</dbReference>
<dbReference type="Proteomes" id="UP000245137">
    <property type="component" value="Unassembled WGS sequence"/>
</dbReference>
<evidence type="ECO:0000259" key="2">
    <source>
        <dbReference type="PROSITE" id="PS51208"/>
    </source>
</evidence>
<feature type="domain" description="Autotransporter" evidence="2">
    <location>
        <begin position="739"/>
        <end position="1026"/>
    </location>
</feature>
<dbReference type="InterPro" id="IPR005546">
    <property type="entry name" value="Autotransporte_beta"/>
</dbReference>
<gene>
    <name evidence="3" type="ORF">C5689_12670</name>
</gene>
<protein>
    <recommendedName>
        <fullName evidence="2">Autotransporter domain-containing protein</fullName>
    </recommendedName>
</protein>